<dbReference type="Gene3D" id="1.10.287.830">
    <property type="entry name" value="putative peptidase helix hairpin domain like"/>
    <property type="match status" value="1"/>
</dbReference>
<gene>
    <name evidence="9" type="primary">pepF</name>
    <name evidence="9" type="ORF">F8154_08555</name>
</gene>
<organism evidence="9 10">
    <name type="scientific">Alkaliphilus pronyensis</name>
    <dbReference type="NCBI Taxonomy" id="1482732"/>
    <lineage>
        <taxon>Bacteria</taxon>
        <taxon>Bacillati</taxon>
        <taxon>Bacillota</taxon>
        <taxon>Clostridia</taxon>
        <taxon>Peptostreptococcales</taxon>
        <taxon>Natronincolaceae</taxon>
        <taxon>Alkaliphilus</taxon>
    </lineage>
</organism>
<feature type="domain" description="Oligopeptidase F N-terminal" evidence="8">
    <location>
        <begin position="118"/>
        <end position="187"/>
    </location>
</feature>
<evidence type="ECO:0000259" key="7">
    <source>
        <dbReference type="Pfam" id="PF01432"/>
    </source>
</evidence>
<dbReference type="PANTHER" id="PTHR11804:SF84">
    <property type="entry name" value="SACCHAROLYSIN"/>
    <property type="match status" value="1"/>
</dbReference>
<keyword evidence="5 6" id="KW-0482">Metalloprotease</keyword>
<dbReference type="GO" id="GO:0004222">
    <property type="term" value="F:metalloendopeptidase activity"/>
    <property type="evidence" value="ECO:0007669"/>
    <property type="project" value="UniProtKB-UniRule"/>
</dbReference>
<dbReference type="GO" id="GO:0006508">
    <property type="term" value="P:proteolysis"/>
    <property type="evidence" value="ECO:0007669"/>
    <property type="project" value="UniProtKB-KW"/>
</dbReference>
<dbReference type="AlphaFoldDB" id="A0A6I0FAE0"/>
<dbReference type="NCBIfam" id="TIGR00181">
    <property type="entry name" value="pepF"/>
    <property type="match status" value="1"/>
</dbReference>
<dbReference type="InterPro" id="IPR013647">
    <property type="entry name" value="OligopepF_N_dom"/>
</dbReference>
<reference evidence="9 10" key="1">
    <citation type="submission" date="2019-10" db="EMBL/GenBank/DDBJ databases">
        <title>Alkaliphilus serpentinus sp. nov. and Alkaliphilus pronyensis sp. nov., two novel anaerobic alkaliphilic species isolated from the serpentinized-hosted hydrothermal field of the Prony Bay (New Caledonia).</title>
        <authorList>
            <person name="Postec A."/>
        </authorList>
    </citation>
    <scope>NUCLEOTIDE SEQUENCE [LARGE SCALE GENOMIC DNA]</scope>
    <source>
        <strain evidence="9 10">LacV</strain>
    </source>
</reference>
<dbReference type="Gene3D" id="1.20.140.70">
    <property type="entry name" value="Oligopeptidase f, N-terminal domain"/>
    <property type="match status" value="1"/>
</dbReference>
<dbReference type="GO" id="GO:0006518">
    <property type="term" value="P:peptide metabolic process"/>
    <property type="evidence" value="ECO:0007669"/>
    <property type="project" value="TreeGrafter"/>
</dbReference>
<accession>A0A6I0FAE0</accession>
<dbReference type="PANTHER" id="PTHR11804">
    <property type="entry name" value="PROTEASE M3 THIMET OLIGOPEPTIDASE-RELATED"/>
    <property type="match status" value="1"/>
</dbReference>
<dbReference type="Pfam" id="PF01432">
    <property type="entry name" value="Peptidase_M3"/>
    <property type="match status" value="1"/>
</dbReference>
<comment type="caution">
    <text evidence="9">The sequence shown here is derived from an EMBL/GenBank/DDBJ whole genome shotgun (WGS) entry which is preliminary data.</text>
</comment>
<name>A0A6I0FAE0_9FIRM</name>
<dbReference type="Gene3D" id="1.10.1370.20">
    <property type="entry name" value="Oligoendopeptidase f, C-terminal domain"/>
    <property type="match status" value="1"/>
</dbReference>
<dbReference type="EMBL" id="WBZC01000027">
    <property type="protein sequence ID" value="KAB3534457.1"/>
    <property type="molecule type" value="Genomic_DNA"/>
</dbReference>
<dbReference type="CDD" id="cd09608">
    <property type="entry name" value="M3B_PepF"/>
    <property type="match status" value="1"/>
</dbReference>
<evidence type="ECO:0000256" key="5">
    <source>
        <dbReference type="ARBA" id="ARBA00023049"/>
    </source>
</evidence>
<evidence type="ECO:0000256" key="4">
    <source>
        <dbReference type="ARBA" id="ARBA00022833"/>
    </source>
</evidence>
<dbReference type="SUPFAM" id="SSF55486">
    <property type="entry name" value="Metalloproteases ('zincins'), catalytic domain"/>
    <property type="match status" value="1"/>
</dbReference>
<comment type="cofactor">
    <cofactor evidence="6">
        <name>Zn(2+)</name>
        <dbReference type="ChEBI" id="CHEBI:29105"/>
    </cofactor>
    <text evidence="6">Binds 1 zinc ion.</text>
</comment>
<dbReference type="Pfam" id="PF08439">
    <property type="entry name" value="Peptidase_M3_N"/>
    <property type="match status" value="1"/>
</dbReference>
<comment type="similarity">
    <text evidence="6">Belongs to the peptidase M3B family.</text>
</comment>
<dbReference type="InterPro" id="IPR042088">
    <property type="entry name" value="OligoPept_F_C"/>
</dbReference>
<dbReference type="InterPro" id="IPR004438">
    <property type="entry name" value="Peptidase_M3B"/>
</dbReference>
<comment type="function">
    <text evidence="6">Has oligopeptidase activity and degrades a variety of small bioactive peptides.</text>
</comment>
<keyword evidence="4 6" id="KW-0862">Zinc</keyword>
<keyword evidence="1 6" id="KW-0645">Protease</keyword>
<evidence type="ECO:0000256" key="1">
    <source>
        <dbReference type="ARBA" id="ARBA00022670"/>
    </source>
</evidence>
<sequence length="604" mass="70685">MSDNQSASKKILDREDIDIKYKWNIEKIYSSDVLWEEDFVKAKKLSNEFAMYQGRLKDMLYEALQLYEELMLKVSKLYTYAKMRRDENNLNPKYQALTDRAQGLFIEIESKVSFLNPELLQIDEKTIESLIAKEKGLIKYRQFIMEILRNKPHILSTQEEKLLAQAGDLANAPENIYDMLNDADMKFPEIKDEEGETVELTAGNFTHFMENKDREVRKNAFYQFYKTYLGYKNTLAATFTSNLKKDAFYAKARNYNSSLEATLFESNIPVEVYNKLIEAVNDNLSLMHRYMSLRKKMLKVEELHMYDIYTPMVQDIDIKVTYEDAKDLVVKGLNALGEDYCNKLKLGFENRWVDVYQNKGKSSGAYSWGTYDSFPFILMNYKDNVDNLFTLAHEMGHSLHSYYTALNQPYIYSSYKIFVAEVASTVNEALLIDYMIKNSSDVKKKMYYINYFLEQFRTTMFRQTMFAEFEKITHGLIAEGEALTAERINEIYYQLNVKYYGNDMIIDKEIEIEWGRIPHFYRSFYVYQYATGFSAAMALSKKILEEGKGAVEPYMQFLKSGSIDYPINLLKNAGVDMTSKEPVELALKVFEGLLEEMENLVRLQ</sequence>
<dbReference type="OrthoDB" id="9766487at2"/>
<dbReference type="Proteomes" id="UP000432715">
    <property type="component" value="Unassembled WGS sequence"/>
</dbReference>
<feature type="domain" description="Peptidase M3A/M3B catalytic" evidence="7">
    <location>
        <begin position="208"/>
        <end position="587"/>
    </location>
</feature>
<dbReference type="InterPro" id="IPR001567">
    <property type="entry name" value="Pept_M3A_M3B_dom"/>
</dbReference>
<keyword evidence="2 6" id="KW-0479">Metal-binding</keyword>
<dbReference type="EC" id="3.4.24.-" evidence="6"/>
<evidence type="ECO:0000259" key="8">
    <source>
        <dbReference type="Pfam" id="PF08439"/>
    </source>
</evidence>
<keyword evidence="10" id="KW-1185">Reference proteome</keyword>
<dbReference type="InterPro" id="IPR045090">
    <property type="entry name" value="Pept_M3A_M3B"/>
</dbReference>
<dbReference type="RefSeq" id="WP_151861200.1">
    <property type="nucleotide sequence ID" value="NZ_WBZC01000027.1"/>
</dbReference>
<dbReference type="GO" id="GO:0046872">
    <property type="term" value="F:metal ion binding"/>
    <property type="evidence" value="ECO:0007669"/>
    <property type="project" value="UniProtKB-UniRule"/>
</dbReference>
<protein>
    <recommendedName>
        <fullName evidence="6">Oligopeptidase F</fullName>
        <ecNumber evidence="6">3.4.24.-</ecNumber>
    </recommendedName>
</protein>
<keyword evidence="3 6" id="KW-0378">Hydrolase</keyword>
<proteinExistence type="inferred from homology"/>
<evidence type="ECO:0000256" key="3">
    <source>
        <dbReference type="ARBA" id="ARBA00022801"/>
    </source>
</evidence>
<evidence type="ECO:0000256" key="6">
    <source>
        <dbReference type="RuleBase" id="RU368091"/>
    </source>
</evidence>
<evidence type="ECO:0000313" key="9">
    <source>
        <dbReference type="EMBL" id="KAB3534457.1"/>
    </source>
</evidence>
<evidence type="ECO:0000313" key="10">
    <source>
        <dbReference type="Proteomes" id="UP000432715"/>
    </source>
</evidence>
<evidence type="ECO:0000256" key="2">
    <source>
        <dbReference type="ARBA" id="ARBA00022723"/>
    </source>
</evidence>